<gene>
    <name evidence="1" type="ORF">C9I28_08580</name>
</gene>
<dbReference type="OrthoDB" id="8750002at2"/>
<dbReference type="Proteomes" id="UP000240505">
    <property type="component" value="Chromosome"/>
</dbReference>
<dbReference type="AlphaFoldDB" id="A0A2R4C838"/>
<dbReference type="EMBL" id="CP028324">
    <property type="protein sequence ID" value="AVR95776.1"/>
    <property type="molecule type" value="Genomic_DNA"/>
</dbReference>
<evidence type="ECO:0000313" key="2">
    <source>
        <dbReference type="Proteomes" id="UP000240505"/>
    </source>
</evidence>
<accession>A0A2R4C838</accession>
<reference evidence="1 2" key="1">
    <citation type="submission" date="2018-03" db="EMBL/GenBank/DDBJ databases">
        <title>Massilia armeniaca sp. nov., isolated from desert soil.</title>
        <authorList>
            <person name="Huang H."/>
            <person name="Ren M."/>
        </authorList>
    </citation>
    <scope>NUCLEOTIDE SEQUENCE [LARGE SCALE GENOMIC DNA]</scope>
    <source>
        <strain evidence="1 2">ZMN-3</strain>
    </source>
</reference>
<keyword evidence="2" id="KW-1185">Reference proteome</keyword>
<name>A0A2R4C838_9BURK</name>
<dbReference type="InterPro" id="IPR037257">
    <property type="entry name" value="T2SS_E_N_sf"/>
</dbReference>
<proteinExistence type="predicted"/>
<protein>
    <submittedName>
        <fullName evidence="1">Uncharacterized protein</fullName>
    </submittedName>
</protein>
<dbReference type="RefSeq" id="WP_107141126.1">
    <property type="nucleotide sequence ID" value="NZ_CP028324.1"/>
</dbReference>
<dbReference type="SUPFAM" id="SSF160246">
    <property type="entry name" value="EspE N-terminal domain-like"/>
    <property type="match status" value="1"/>
</dbReference>
<evidence type="ECO:0000313" key="1">
    <source>
        <dbReference type="EMBL" id="AVR95776.1"/>
    </source>
</evidence>
<sequence>MAPERHHGSPRALFGELLVRQRLITQEQLERAIAHQQGTGALLGEILAEWNLITHQHVQEVLHRQRRLRTTAAFIGALMAPLQALAMQPVATAAVVATMPALRPLDDQQLEEVNGQGLQDELVRHIRQQLRGNGVDVIGDVAKLVNPVLGLLESDLALRGVTFDPANAVTRMNADGSITLALPTTIGELSLSNIRIRGADPAGPSFGSVTMRGIDLTGTTITLALRP</sequence>
<dbReference type="KEGG" id="masz:C9I28_08580"/>
<organism evidence="1 2">
    <name type="scientific">Pseudoduganella armeniaca</name>
    <dbReference type="NCBI Taxonomy" id="2072590"/>
    <lineage>
        <taxon>Bacteria</taxon>
        <taxon>Pseudomonadati</taxon>
        <taxon>Pseudomonadota</taxon>
        <taxon>Betaproteobacteria</taxon>
        <taxon>Burkholderiales</taxon>
        <taxon>Oxalobacteraceae</taxon>
        <taxon>Telluria group</taxon>
        <taxon>Pseudoduganella</taxon>
    </lineage>
</organism>